<dbReference type="SUPFAM" id="SSF46689">
    <property type="entry name" value="Homeodomain-like"/>
    <property type="match status" value="1"/>
</dbReference>
<dbReference type="Proteomes" id="UP001338309">
    <property type="component" value="Unassembled WGS sequence"/>
</dbReference>
<dbReference type="InterPro" id="IPR009057">
    <property type="entry name" value="Homeodomain-like_sf"/>
</dbReference>
<gene>
    <name evidence="4" type="ORF">Aconfl_35840</name>
</gene>
<evidence type="ECO:0000313" key="4">
    <source>
        <dbReference type="EMBL" id="GMQ30941.1"/>
    </source>
</evidence>
<evidence type="ECO:0000256" key="2">
    <source>
        <dbReference type="PROSITE-ProRule" id="PRU00335"/>
    </source>
</evidence>
<keyword evidence="5" id="KW-1185">Reference proteome</keyword>
<name>A0ABQ6PSN0_9BACT</name>
<feature type="domain" description="HTH tetR-type" evidence="3">
    <location>
        <begin position="1"/>
        <end position="54"/>
    </location>
</feature>
<sequence>MEIARDQFSRYGVRTVTMEELARMAGISKKTIYQEFLDKKDLVREVFRNILEEDRQKMIYIHEQEDGVIDHLVKMSHIMRERLSTMNPMVIVEIQKYFPEAWRMFEDFKLQTIKVDLINVMEKGKMLGYFREEIDTSILAKVRLDQIASSFDPANFTNPEYNFVEEQLVLMDHFLHGIFTEKGRMAYQSQKAIEK</sequence>
<dbReference type="InterPro" id="IPR001647">
    <property type="entry name" value="HTH_TetR"/>
</dbReference>
<organism evidence="4 5">
    <name type="scientific">Algoriphagus confluentis</name>
    <dbReference type="NCBI Taxonomy" id="1697556"/>
    <lineage>
        <taxon>Bacteria</taxon>
        <taxon>Pseudomonadati</taxon>
        <taxon>Bacteroidota</taxon>
        <taxon>Cytophagia</taxon>
        <taxon>Cytophagales</taxon>
        <taxon>Cyclobacteriaceae</taxon>
        <taxon>Algoriphagus</taxon>
    </lineage>
</organism>
<dbReference type="Pfam" id="PF00440">
    <property type="entry name" value="TetR_N"/>
    <property type="match status" value="1"/>
</dbReference>
<evidence type="ECO:0000256" key="1">
    <source>
        <dbReference type="ARBA" id="ARBA00023125"/>
    </source>
</evidence>
<reference evidence="4 5" key="1">
    <citation type="submission" date="2023-08" db="EMBL/GenBank/DDBJ databases">
        <title>Draft genome sequence of Algoriphagus confluentis.</title>
        <authorList>
            <person name="Takatani N."/>
            <person name="Hosokawa M."/>
            <person name="Sawabe T."/>
        </authorList>
    </citation>
    <scope>NUCLEOTIDE SEQUENCE [LARGE SCALE GENOMIC DNA]</scope>
    <source>
        <strain evidence="4 5">NBRC 111222</strain>
    </source>
</reference>
<dbReference type="Gene3D" id="1.10.357.10">
    <property type="entry name" value="Tetracycline Repressor, domain 2"/>
    <property type="match status" value="1"/>
</dbReference>
<evidence type="ECO:0000259" key="3">
    <source>
        <dbReference type="PROSITE" id="PS50977"/>
    </source>
</evidence>
<comment type="caution">
    <text evidence="4">The sequence shown here is derived from an EMBL/GenBank/DDBJ whole genome shotgun (WGS) entry which is preliminary data.</text>
</comment>
<evidence type="ECO:0000313" key="5">
    <source>
        <dbReference type="Proteomes" id="UP001338309"/>
    </source>
</evidence>
<protein>
    <submittedName>
        <fullName evidence="4">TetR/AcrR family transcriptional regulator</fullName>
    </submittedName>
</protein>
<dbReference type="EMBL" id="BTPD01000013">
    <property type="protein sequence ID" value="GMQ30941.1"/>
    <property type="molecule type" value="Genomic_DNA"/>
</dbReference>
<feature type="DNA-binding region" description="H-T-H motif" evidence="2">
    <location>
        <begin position="17"/>
        <end position="36"/>
    </location>
</feature>
<accession>A0ABQ6PSN0</accession>
<keyword evidence="1 2" id="KW-0238">DNA-binding</keyword>
<dbReference type="PROSITE" id="PS50977">
    <property type="entry name" value="HTH_TETR_2"/>
    <property type="match status" value="1"/>
</dbReference>
<proteinExistence type="predicted"/>